<accession>C0BUV8</accession>
<dbReference type="EMBL" id="ABXX02000005">
    <property type="protein sequence ID" value="EEG70161.1"/>
    <property type="molecule type" value="Genomic_DNA"/>
</dbReference>
<organism evidence="1 2">
    <name type="scientific">Bifidobacterium pseudocatenulatum DSM 20438 = JCM 1200 = LMG 10505</name>
    <dbReference type="NCBI Taxonomy" id="547043"/>
    <lineage>
        <taxon>Bacteria</taxon>
        <taxon>Bacillati</taxon>
        <taxon>Actinomycetota</taxon>
        <taxon>Actinomycetes</taxon>
        <taxon>Bifidobacteriales</taxon>
        <taxon>Bifidobacteriaceae</taxon>
        <taxon>Bifidobacterium</taxon>
    </lineage>
</organism>
<comment type="caution">
    <text evidence="1">The sequence shown here is derived from an EMBL/GenBank/DDBJ whole genome shotgun (WGS) entry which is preliminary data.</text>
</comment>
<reference evidence="1 2" key="2">
    <citation type="submission" date="2009-02" db="EMBL/GenBank/DDBJ databases">
        <authorList>
            <person name="Fulton L."/>
            <person name="Clifton S."/>
            <person name="Fulton B."/>
            <person name="Xu J."/>
            <person name="Minx P."/>
            <person name="Pepin K.H."/>
            <person name="Johnson M."/>
            <person name="Bhonagiri V."/>
            <person name="Nash W.E."/>
            <person name="Mardis E.R."/>
            <person name="Wilson R.K."/>
        </authorList>
    </citation>
    <scope>NUCLEOTIDE SEQUENCE [LARGE SCALE GENOMIC DNA]</scope>
    <source>
        <strain evidence="1 2">DSM 20438</strain>
    </source>
</reference>
<name>C0BUV8_BIFPS</name>
<proteinExistence type="predicted"/>
<protein>
    <submittedName>
        <fullName evidence="1">Uncharacterized protein</fullName>
    </submittedName>
</protein>
<evidence type="ECO:0000313" key="2">
    <source>
        <dbReference type="Proteomes" id="UP000003875"/>
    </source>
</evidence>
<sequence>MNTLARLRCVGLDDVVWLGKFENRDISRRTFSGGNFRISFYSCCRRVLAEARGKAKTSGNQPES</sequence>
<dbReference type="AlphaFoldDB" id="C0BUV8"/>
<dbReference type="Proteomes" id="UP000003875">
    <property type="component" value="Unassembled WGS sequence"/>
</dbReference>
<gene>
    <name evidence="1" type="ORF">BIFPSEUDO_04197</name>
</gene>
<evidence type="ECO:0000313" key="1">
    <source>
        <dbReference type="EMBL" id="EEG70161.1"/>
    </source>
</evidence>
<reference evidence="1 2" key="1">
    <citation type="submission" date="2009-02" db="EMBL/GenBank/DDBJ databases">
        <title>Draft genome sequence of Bifidobacterium pseudocatenulatum (DSM 20438).</title>
        <authorList>
            <person name="Sudarsanam P."/>
            <person name="Ley R."/>
            <person name="Guruge J."/>
            <person name="Turnbaugh P.J."/>
            <person name="Mahowald M."/>
            <person name="Liep D."/>
            <person name="Gordon J."/>
        </authorList>
    </citation>
    <scope>NUCLEOTIDE SEQUENCE [LARGE SCALE GENOMIC DNA]</scope>
    <source>
        <strain evidence="1 2">DSM 20438</strain>
    </source>
</reference>